<reference evidence="3" key="1">
    <citation type="journal article" date="2021" name="Front. Microbiol.">
        <title>Comprehensive Comparative Genomics and Phenotyping of Methylobacterium Species.</title>
        <authorList>
            <person name="Alessa O."/>
            <person name="Ogura Y."/>
            <person name="Fujitani Y."/>
            <person name="Takami H."/>
            <person name="Hayashi T."/>
            <person name="Sahin N."/>
            <person name="Tani A."/>
        </authorList>
    </citation>
    <scope>NUCLEOTIDE SEQUENCE</scope>
    <source>
        <strain evidence="3">DSM 22415</strain>
    </source>
</reference>
<comment type="caution">
    <text evidence="3">The sequence shown here is derived from an EMBL/GenBank/DDBJ whole genome shotgun (WGS) entry which is preliminary data.</text>
</comment>
<protein>
    <recommendedName>
        <fullName evidence="2">AMP-dependent synthetase/ligase domain-containing protein</fullName>
    </recommendedName>
</protein>
<dbReference type="Proteomes" id="UP001055303">
    <property type="component" value="Unassembled WGS sequence"/>
</dbReference>
<dbReference type="InterPro" id="IPR000873">
    <property type="entry name" value="AMP-dep_synth/lig_dom"/>
</dbReference>
<reference evidence="3" key="2">
    <citation type="submission" date="2021-08" db="EMBL/GenBank/DDBJ databases">
        <authorList>
            <person name="Tani A."/>
            <person name="Ola A."/>
            <person name="Ogura Y."/>
            <person name="Katsura K."/>
            <person name="Hayashi T."/>
        </authorList>
    </citation>
    <scope>NUCLEOTIDE SEQUENCE</scope>
    <source>
        <strain evidence="3">DSM 22415</strain>
    </source>
</reference>
<dbReference type="SUPFAM" id="SSF56801">
    <property type="entry name" value="Acetyl-CoA synthetase-like"/>
    <property type="match status" value="1"/>
</dbReference>
<evidence type="ECO:0000256" key="1">
    <source>
        <dbReference type="SAM" id="MobiDB-lite"/>
    </source>
</evidence>
<dbReference type="InterPro" id="IPR042099">
    <property type="entry name" value="ANL_N_sf"/>
</dbReference>
<evidence type="ECO:0000313" key="3">
    <source>
        <dbReference type="EMBL" id="GJD55277.1"/>
    </source>
</evidence>
<proteinExistence type="predicted"/>
<sequence length="450" mass="45997">MQALARDLAEDMGGNAPLPARRPVIAPVPDAAPPSLGLPTRRTGLNALLAATAARHPGRPALIDRGDKPGWCGRPAMTWSYGAAAEIVARLARGIRRWRLPPGSRVGLWFPGGSEGLVAHLAVEAAGHVPCPMPAAWDEAQLLAAVEAAGIGAVLTQGRLGARRPAETLCRVALQVFSLRYLAAFGPDVPDGVINLDALALERGGTDTGVAGEGGGGLISFAGRDPARPVHRPGDALLAAVAAHLVAARIGPGERLLTLLPPDDLRGLVTGLGAALVSGASLEMLPVFDDAALDAALADPSGRPLHLVAPAFLEGALRDRIRERFPEGPALVLAHRAPARLTGRRLTPGEGAARTVDALALDEDAVVSRARGADDIALALADPEAARFPAGLIELCRDGEGGLGLRGQACRAAPLGTGLPEPGAWRAAPYRAALFAGTATALIAQGGAKS</sequence>
<gene>
    <name evidence="3" type="ORF">IFDJLNFL_1161</name>
</gene>
<dbReference type="Pfam" id="PF00501">
    <property type="entry name" value="AMP-binding"/>
    <property type="match status" value="1"/>
</dbReference>
<accession>A0ABQ4RCX4</accession>
<feature type="domain" description="AMP-dependent synthetase/ligase" evidence="2">
    <location>
        <begin position="50"/>
        <end position="162"/>
    </location>
</feature>
<keyword evidence="4" id="KW-1185">Reference proteome</keyword>
<evidence type="ECO:0000259" key="2">
    <source>
        <dbReference type="Pfam" id="PF00501"/>
    </source>
</evidence>
<name>A0ABQ4RCX4_9HYPH</name>
<organism evidence="3 4">
    <name type="scientific">Methylobacterium dankookense</name>
    <dbReference type="NCBI Taxonomy" id="560405"/>
    <lineage>
        <taxon>Bacteria</taxon>
        <taxon>Pseudomonadati</taxon>
        <taxon>Pseudomonadota</taxon>
        <taxon>Alphaproteobacteria</taxon>
        <taxon>Hyphomicrobiales</taxon>
        <taxon>Methylobacteriaceae</taxon>
        <taxon>Methylobacterium</taxon>
    </lineage>
</organism>
<dbReference type="Gene3D" id="3.40.50.12780">
    <property type="entry name" value="N-terminal domain of ligase-like"/>
    <property type="match status" value="1"/>
</dbReference>
<evidence type="ECO:0000313" key="4">
    <source>
        <dbReference type="Proteomes" id="UP001055303"/>
    </source>
</evidence>
<dbReference type="EMBL" id="BPQI01000024">
    <property type="protein sequence ID" value="GJD55277.1"/>
    <property type="molecule type" value="Genomic_DNA"/>
</dbReference>
<feature type="region of interest" description="Disordered" evidence="1">
    <location>
        <begin position="1"/>
        <end position="21"/>
    </location>
</feature>